<dbReference type="PANTHER" id="PTHR33988">
    <property type="entry name" value="ENDORIBONUCLEASE MAZF-RELATED"/>
    <property type="match status" value="1"/>
</dbReference>
<dbReference type="Pfam" id="PF02452">
    <property type="entry name" value="PemK_toxin"/>
    <property type="match status" value="1"/>
</dbReference>
<evidence type="ECO:0000313" key="2">
    <source>
        <dbReference type="EMBL" id="VFK49453.1"/>
    </source>
</evidence>
<dbReference type="SUPFAM" id="SSF50118">
    <property type="entry name" value="Cell growth inhibitor/plasmid maintenance toxic component"/>
    <property type="match status" value="1"/>
</dbReference>
<keyword evidence="1" id="KW-0378">Hydrolase</keyword>
<keyword evidence="1" id="KW-0540">Nuclease</keyword>
<dbReference type="GO" id="GO:0003677">
    <property type="term" value="F:DNA binding"/>
    <property type="evidence" value="ECO:0007669"/>
    <property type="project" value="InterPro"/>
</dbReference>
<reference evidence="2" key="1">
    <citation type="submission" date="2019-02" db="EMBL/GenBank/DDBJ databases">
        <authorList>
            <person name="Gruber-Vodicka R. H."/>
            <person name="Seah K. B. B."/>
        </authorList>
    </citation>
    <scope>NUCLEOTIDE SEQUENCE</scope>
    <source>
        <strain evidence="2">BECK_BZ123</strain>
    </source>
</reference>
<dbReference type="GO" id="GO:0016075">
    <property type="term" value="P:rRNA catabolic process"/>
    <property type="evidence" value="ECO:0007669"/>
    <property type="project" value="TreeGrafter"/>
</dbReference>
<comment type="function">
    <text evidence="1">Toxic component of a type II toxin-antitoxin (TA) system.</text>
</comment>
<dbReference type="GO" id="GO:0004521">
    <property type="term" value="F:RNA endonuclease activity"/>
    <property type="evidence" value="ECO:0007669"/>
    <property type="project" value="TreeGrafter"/>
</dbReference>
<organism evidence="2">
    <name type="scientific">Candidatus Kentrum sp. TC</name>
    <dbReference type="NCBI Taxonomy" id="2126339"/>
    <lineage>
        <taxon>Bacteria</taxon>
        <taxon>Pseudomonadati</taxon>
        <taxon>Pseudomonadota</taxon>
        <taxon>Gammaproteobacteria</taxon>
        <taxon>Candidatus Kentrum</taxon>
    </lineage>
</organism>
<dbReference type="AlphaFoldDB" id="A0A450Z6N8"/>
<dbReference type="EC" id="3.1.-.-" evidence="1"/>
<dbReference type="PIRSF" id="PIRSF033490">
    <property type="entry name" value="MazF"/>
    <property type="match status" value="1"/>
</dbReference>
<protein>
    <recommendedName>
        <fullName evidence="1">mRNA interferase</fullName>
        <ecNumber evidence="1">3.1.-.-</ecNumber>
    </recommendedName>
</protein>
<sequence>MKRGEIWWVNFDPSVGGETRKERPAVIISNNAANRFLSRVQVIPLTSSIDRLYPSEAYVTFEGRQSKAMADQLTTVSKKRQRNRAGKVSLAEMRHIAEAISIQLEL</sequence>
<evidence type="ECO:0000256" key="1">
    <source>
        <dbReference type="PIRNR" id="PIRNR033490"/>
    </source>
</evidence>
<proteinExistence type="inferred from homology"/>
<dbReference type="EMBL" id="CAADFS010000078">
    <property type="protein sequence ID" value="VFK49453.1"/>
    <property type="molecule type" value="Genomic_DNA"/>
</dbReference>
<name>A0A450Z6N8_9GAMM</name>
<dbReference type="InterPro" id="IPR011067">
    <property type="entry name" value="Plasmid_toxin/cell-grow_inhib"/>
</dbReference>
<gene>
    <name evidence="2" type="ORF">BECKTC1821D_GA0114238_10781</name>
</gene>
<comment type="similarity">
    <text evidence="1">Belongs to the PemK/MazF family.</text>
</comment>
<dbReference type="InterPro" id="IPR003477">
    <property type="entry name" value="PemK-like"/>
</dbReference>
<dbReference type="GO" id="GO:0006402">
    <property type="term" value="P:mRNA catabolic process"/>
    <property type="evidence" value="ECO:0007669"/>
    <property type="project" value="TreeGrafter"/>
</dbReference>
<dbReference type="Gene3D" id="2.30.30.110">
    <property type="match status" value="1"/>
</dbReference>
<keyword evidence="1" id="KW-0255">Endonuclease</keyword>
<dbReference type="GO" id="GO:0016787">
    <property type="term" value="F:hydrolase activity"/>
    <property type="evidence" value="ECO:0007669"/>
    <property type="project" value="UniProtKB-KW"/>
</dbReference>
<accession>A0A450Z6N8</accession>